<keyword evidence="3" id="KW-1185">Reference proteome</keyword>
<sequence length="55" mass="6073">MSTEPPKKENPAPTSDRSSSIMRFAGLSALNSDDSLTPLQHCYISKLKDDVRAKH</sequence>
<accession>A0A8H7AJR2</accession>
<feature type="region of interest" description="Disordered" evidence="1">
    <location>
        <begin position="1"/>
        <end position="20"/>
    </location>
</feature>
<comment type="caution">
    <text evidence="2">The sequence shown here is derived from an EMBL/GenBank/DDBJ whole genome shotgun (WGS) entry which is preliminary data.</text>
</comment>
<dbReference type="AlphaFoldDB" id="A0A8H7AJR2"/>
<evidence type="ECO:0000256" key="1">
    <source>
        <dbReference type="SAM" id="MobiDB-lite"/>
    </source>
</evidence>
<feature type="compositionally biased region" description="Basic and acidic residues" evidence="1">
    <location>
        <begin position="1"/>
        <end position="10"/>
    </location>
</feature>
<protein>
    <submittedName>
        <fullName evidence="2">Uncharacterized protein</fullName>
    </submittedName>
</protein>
<evidence type="ECO:0000313" key="2">
    <source>
        <dbReference type="EMBL" id="KAF7508296.1"/>
    </source>
</evidence>
<gene>
    <name evidence="2" type="ORF">GJ744_009441</name>
</gene>
<dbReference type="Proteomes" id="UP000606974">
    <property type="component" value="Unassembled WGS sequence"/>
</dbReference>
<dbReference type="EMBL" id="JAACFV010000056">
    <property type="protein sequence ID" value="KAF7508296.1"/>
    <property type="molecule type" value="Genomic_DNA"/>
</dbReference>
<proteinExistence type="predicted"/>
<evidence type="ECO:0000313" key="3">
    <source>
        <dbReference type="Proteomes" id="UP000606974"/>
    </source>
</evidence>
<organism evidence="2 3">
    <name type="scientific">Endocarpon pusillum</name>
    <dbReference type="NCBI Taxonomy" id="364733"/>
    <lineage>
        <taxon>Eukaryota</taxon>
        <taxon>Fungi</taxon>
        <taxon>Dikarya</taxon>
        <taxon>Ascomycota</taxon>
        <taxon>Pezizomycotina</taxon>
        <taxon>Eurotiomycetes</taxon>
        <taxon>Chaetothyriomycetidae</taxon>
        <taxon>Verrucariales</taxon>
        <taxon>Verrucariaceae</taxon>
        <taxon>Endocarpon</taxon>
    </lineage>
</organism>
<name>A0A8H7AJR2_9EURO</name>
<reference evidence="2" key="1">
    <citation type="submission" date="2020-02" db="EMBL/GenBank/DDBJ databases">
        <authorList>
            <person name="Palmer J.M."/>
        </authorList>
    </citation>
    <scope>NUCLEOTIDE SEQUENCE</scope>
    <source>
        <strain evidence="2">EPUS1.4</strain>
        <tissue evidence="2">Thallus</tissue>
    </source>
</reference>